<dbReference type="EMBL" id="JACHXR010000029">
    <property type="protein sequence ID" value="MBB3233151.1"/>
    <property type="molecule type" value="Genomic_DNA"/>
</dbReference>
<keyword evidence="1" id="KW-1133">Transmembrane helix</keyword>
<comment type="caution">
    <text evidence="2">The sequence shown here is derived from an EMBL/GenBank/DDBJ whole genome shotgun (WGS) entry which is preliminary data.</text>
</comment>
<reference evidence="2 3" key="1">
    <citation type="submission" date="2020-08" db="EMBL/GenBank/DDBJ databases">
        <title>Genomic Encyclopedia of Type Strains, Phase III (KMG-III): the genomes of soil and plant-associated and newly described type strains.</title>
        <authorList>
            <person name="Whitman W."/>
        </authorList>
    </citation>
    <scope>NUCLEOTIDE SEQUENCE [LARGE SCALE GENOMIC DNA]</scope>
    <source>
        <strain evidence="2 3">CECT 7744</strain>
    </source>
</reference>
<protein>
    <submittedName>
        <fullName evidence="2">Uncharacterized protein</fullName>
    </submittedName>
</protein>
<sequence>MTANKAHTLRPDIAGPHRAGDCESFPGGKVSYLSPAPLPTGEAPVDFNQAIGEVNDTYLDFGGGLPTPFTWQFALGIPFIGFLMMALVFPVFSALMTSNSEYFFKRV</sequence>
<name>A0A7W5N3D7_9GAMM</name>
<evidence type="ECO:0000313" key="3">
    <source>
        <dbReference type="Proteomes" id="UP000518892"/>
    </source>
</evidence>
<evidence type="ECO:0000313" key="2">
    <source>
        <dbReference type="EMBL" id="MBB3233151.1"/>
    </source>
</evidence>
<keyword evidence="1" id="KW-0472">Membrane</keyword>
<keyword evidence="3" id="KW-1185">Reference proteome</keyword>
<evidence type="ECO:0000256" key="1">
    <source>
        <dbReference type="SAM" id="Phobius"/>
    </source>
</evidence>
<dbReference type="RefSeq" id="WP_183385559.1">
    <property type="nucleotide sequence ID" value="NZ_JACHXR010000029.1"/>
</dbReference>
<accession>A0A7W5N3D7</accession>
<keyword evidence="1" id="KW-0812">Transmembrane</keyword>
<gene>
    <name evidence="2" type="ORF">FHR97_004038</name>
</gene>
<feature type="transmembrane region" description="Helical" evidence="1">
    <location>
        <begin position="73"/>
        <end position="96"/>
    </location>
</feature>
<organism evidence="2 3">
    <name type="scientific">Halomonas stenophila</name>
    <dbReference type="NCBI Taxonomy" id="795312"/>
    <lineage>
        <taxon>Bacteria</taxon>
        <taxon>Pseudomonadati</taxon>
        <taxon>Pseudomonadota</taxon>
        <taxon>Gammaproteobacteria</taxon>
        <taxon>Oceanospirillales</taxon>
        <taxon>Halomonadaceae</taxon>
        <taxon>Halomonas</taxon>
    </lineage>
</organism>
<proteinExistence type="predicted"/>
<dbReference type="Proteomes" id="UP000518892">
    <property type="component" value="Unassembled WGS sequence"/>
</dbReference>
<dbReference type="AlphaFoldDB" id="A0A7W5N3D7"/>